<keyword evidence="2" id="KW-1185">Reference proteome</keyword>
<comment type="caution">
    <text evidence="1">The sequence shown here is derived from an EMBL/GenBank/DDBJ whole genome shotgun (WGS) entry which is preliminary data.</text>
</comment>
<evidence type="ECO:0000313" key="1">
    <source>
        <dbReference type="EMBL" id="GLU49918.1"/>
    </source>
</evidence>
<proteinExistence type="predicted"/>
<reference evidence="1" key="1">
    <citation type="submission" date="2023-02" db="EMBL/GenBank/DDBJ databases">
        <title>Nocardiopsis ansamitocini NBRC 112285.</title>
        <authorList>
            <person name="Ichikawa N."/>
            <person name="Sato H."/>
            <person name="Tonouchi N."/>
        </authorList>
    </citation>
    <scope>NUCLEOTIDE SEQUENCE</scope>
    <source>
        <strain evidence="1">NBRC 112285</strain>
    </source>
</reference>
<dbReference type="RefSeq" id="WP_285761461.1">
    <property type="nucleotide sequence ID" value="NZ_BSQG01000010.1"/>
</dbReference>
<dbReference type="EMBL" id="BSQG01000010">
    <property type="protein sequence ID" value="GLU49918.1"/>
    <property type="molecule type" value="Genomic_DNA"/>
</dbReference>
<dbReference type="Proteomes" id="UP001165092">
    <property type="component" value="Unassembled WGS sequence"/>
</dbReference>
<accession>A0A9W6PAC5</accession>
<evidence type="ECO:0000313" key="2">
    <source>
        <dbReference type="Proteomes" id="UP001165092"/>
    </source>
</evidence>
<gene>
    <name evidence="1" type="ORF">Nans01_42690</name>
</gene>
<name>A0A9W6PAC5_9ACTN</name>
<dbReference type="AlphaFoldDB" id="A0A9W6PAC5"/>
<organism evidence="1 2">
    <name type="scientific">Nocardiopsis ansamitocini</name>
    <dbReference type="NCBI Taxonomy" id="1670832"/>
    <lineage>
        <taxon>Bacteria</taxon>
        <taxon>Bacillati</taxon>
        <taxon>Actinomycetota</taxon>
        <taxon>Actinomycetes</taxon>
        <taxon>Streptosporangiales</taxon>
        <taxon>Nocardiopsidaceae</taxon>
        <taxon>Nocardiopsis</taxon>
    </lineage>
</organism>
<sequence length="663" mass="70592">MSDRTLILGTLRTAPGVLLIEPGPHLVMQDEVHTLAKEERERRGLPPSHPYVGWHTQANGFGRGGTLVRPQRVFFGGDRAVVARALSLLEPHGFAVLGGRSDTESFVLHRDASPERVDHTLADAWRTRLAVLGDDRSGPAPLRDGEEALLHALVAHPGMRELLAPAVRALRIRSALTPADLDTTLSPDGVDALGAEASPVVAHALAADHPGARRAAAALAGQGRADSRVLTAWDDTAEAVRAARASALAGREATTYLDLVEADGGDPVAAAVALAEDIRTHGGEDSGARVAEVALRLVGRYGASGRDNALRALRDERVPSWLRVVIADRWTRSPVTVDGLRADHSHPLRPGLATAPGAVATAAAWPDAVDEVRASAGLPPSPGFDLAHGPDRNAAIELRETVVARHLDGLRAALAREDLDEPALAVLLELLSGANALRPQDLAPFARTWRKRLFVKPTPYTDAPPALVVYTAALAGVDAPAAGKVVDAVLRDKRQWSLPVRLMVHGAVGRGREEDLATEAELVAPAHGGGKGSGAARHALCLVRARLRGITVVEAACASLLEAPEQPPYVRRGFATVAVSLAEGGTGLWEHRFRERSGRALEAALRVAGDATLPEEARRRVLRLADETTVLDRPEHTRPVRVHADEVERLRAAREEVRARLVT</sequence>
<protein>
    <submittedName>
        <fullName evidence="1">Uncharacterized protein</fullName>
    </submittedName>
</protein>